<evidence type="ECO:0000313" key="5">
    <source>
        <dbReference type="EMBL" id="OAY67011.1"/>
    </source>
</evidence>
<comment type="similarity">
    <text evidence="3">Belongs to the GRAS family.</text>
</comment>
<gene>
    <name evidence="5" type="ORF">ACMD2_04964</name>
</gene>
<dbReference type="AlphaFoldDB" id="A0A199UQS3"/>
<evidence type="ECO:0000313" key="6">
    <source>
        <dbReference type="Proteomes" id="UP000092600"/>
    </source>
</evidence>
<comment type="caution">
    <text evidence="3">Lacks conserved residue(s) required for the propagation of feature annotation.</text>
</comment>
<dbReference type="Proteomes" id="UP000092600">
    <property type="component" value="Unassembled WGS sequence"/>
</dbReference>
<feature type="compositionally biased region" description="Polar residues" evidence="4">
    <location>
        <begin position="30"/>
        <end position="43"/>
    </location>
</feature>
<feature type="region of interest" description="VHIID" evidence="3">
    <location>
        <begin position="403"/>
        <end position="468"/>
    </location>
</feature>
<proteinExistence type="inferred from homology"/>
<organism evidence="5 6">
    <name type="scientific">Ananas comosus</name>
    <name type="common">Pineapple</name>
    <name type="synonym">Ananas ananas</name>
    <dbReference type="NCBI Taxonomy" id="4615"/>
    <lineage>
        <taxon>Eukaryota</taxon>
        <taxon>Viridiplantae</taxon>
        <taxon>Streptophyta</taxon>
        <taxon>Embryophyta</taxon>
        <taxon>Tracheophyta</taxon>
        <taxon>Spermatophyta</taxon>
        <taxon>Magnoliopsida</taxon>
        <taxon>Liliopsida</taxon>
        <taxon>Poales</taxon>
        <taxon>Bromeliaceae</taxon>
        <taxon>Bromelioideae</taxon>
        <taxon>Ananas</taxon>
    </lineage>
</organism>
<feature type="region of interest" description="SAW" evidence="3">
    <location>
        <begin position="611"/>
        <end position="687"/>
    </location>
</feature>
<comment type="caution">
    <text evidence="5">The sequence shown here is derived from an EMBL/GenBank/DDBJ whole genome shotgun (WGS) entry which is preliminary data.</text>
</comment>
<evidence type="ECO:0000256" key="1">
    <source>
        <dbReference type="ARBA" id="ARBA00023015"/>
    </source>
</evidence>
<feature type="region of interest" description="Leucine repeat II (LRII)" evidence="3">
    <location>
        <begin position="478"/>
        <end position="510"/>
    </location>
</feature>
<keyword evidence="2" id="KW-0804">Transcription</keyword>
<evidence type="ECO:0000256" key="4">
    <source>
        <dbReference type="SAM" id="MobiDB-lite"/>
    </source>
</evidence>
<evidence type="ECO:0000256" key="2">
    <source>
        <dbReference type="ARBA" id="ARBA00023163"/>
    </source>
</evidence>
<dbReference type="Pfam" id="PF03514">
    <property type="entry name" value="GRAS"/>
    <property type="match status" value="1"/>
</dbReference>
<feature type="short sequence motif" description="LxCxE motif" evidence="3">
    <location>
        <begin position="325"/>
        <end position="329"/>
    </location>
</feature>
<feature type="region of interest" description="Disordered" evidence="4">
    <location>
        <begin position="1"/>
        <end position="53"/>
    </location>
</feature>
<dbReference type="PANTHER" id="PTHR31636">
    <property type="entry name" value="OSJNBA0084A10.13 PROTEIN-RELATED"/>
    <property type="match status" value="1"/>
</dbReference>
<sequence>MATTLCGSMGGLKSSGTSSVVKQKHPPASPTASVSESNIVTSSDPEHLQPDQPERNDAIAIPELKFELDLGLEVQSPDNAMWDSLFADVAGADFMIESPRRDYMVCSPRRDYMACSPKRENVTISSPKRTFLMNNNSYSSYHNNNYAYVSGVHGLFGCTTQTTYLSPNHNKGKSLSPLHKVFNYSSSSSTSLLPLYASSAEFVRGDESLLLPVVDAFLDEYKEGSNAEVGFDVPGSAATSALPTLLECLSMPEMNQYGEDAVAAGEAAAGAQGGGEGTDHVYQNWELQQLASCGGELADVAKSEWADPSYQDEQDSGLELVHLLLACAEAIAKDDYLAARRYLHHLHRVVSPVGDSMQRVASCFADALSARLSPPSAIPTSPSLLHRPPPFPFPPSLDVLRIYQILYQVCPYVKFAHFTANQAIFEAFEGEDRVHVVDLDILQGYQWPAFLQALAARPGGAPSLRITGVGHSAAAVSETGRHLAELAHSLRVPFEFHAAAASRLEDLRPRMLHRRVGEALAVNAVNRLHCVAAPHLGPLLAMIRDQAPKIVTLVEQEASHNGPSFLGRFLEALHYYSAIFDSLDATLPGDSAARMKVEQYLFGPEIRNIVACEGAERMARHERLERWRKVMEGKGFHGVPLSANAVNQSRLLLGLYTNCDGYRLTEDNGCLLLGWQDRALIAASAWRC</sequence>
<name>A0A199UQS3_ANACO</name>
<dbReference type="InterPro" id="IPR005202">
    <property type="entry name" value="TF_GRAS"/>
</dbReference>
<dbReference type="STRING" id="4615.A0A199UQS3"/>
<keyword evidence="1" id="KW-0805">Transcription regulation</keyword>
<protein>
    <submittedName>
        <fullName evidence="5">DELLA protein GAI1</fullName>
    </submittedName>
</protein>
<feature type="compositionally biased region" description="Basic and acidic residues" evidence="4">
    <location>
        <begin position="44"/>
        <end position="53"/>
    </location>
</feature>
<reference evidence="5 6" key="1">
    <citation type="journal article" date="2016" name="DNA Res.">
        <title>The draft genome of MD-2 pineapple using hybrid error correction of long reads.</title>
        <authorList>
            <person name="Redwan R.M."/>
            <person name="Saidin A."/>
            <person name="Kumar S.V."/>
        </authorList>
    </citation>
    <scope>NUCLEOTIDE SEQUENCE [LARGE SCALE GENOMIC DNA]</scope>
    <source>
        <strain evidence="6">cv. MD2</strain>
        <tissue evidence="5">Leaf</tissue>
    </source>
</reference>
<evidence type="ECO:0000256" key="3">
    <source>
        <dbReference type="PROSITE-ProRule" id="PRU01191"/>
    </source>
</evidence>
<feature type="short sequence motif" description="VHIID" evidence="3">
    <location>
        <begin position="434"/>
        <end position="438"/>
    </location>
</feature>
<dbReference type="EMBL" id="LSRQ01005777">
    <property type="protein sequence ID" value="OAY67011.1"/>
    <property type="molecule type" value="Genomic_DNA"/>
</dbReference>
<accession>A0A199UQS3</accession>
<dbReference type="PROSITE" id="PS50985">
    <property type="entry name" value="GRAS"/>
    <property type="match status" value="1"/>
</dbReference>